<feature type="compositionally biased region" description="Basic and acidic residues" evidence="1">
    <location>
        <begin position="1"/>
        <end position="28"/>
    </location>
</feature>
<dbReference type="EMBL" id="LZPO01034862">
    <property type="protein sequence ID" value="OBS76824.1"/>
    <property type="molecule type" value="Genomic_DNA"/>
</dbReference>
<evidence type="ECO:0000313" key="3">
    <source>
        <dbReference type="Proteomes" id="UP000092124"/>
    </source>
</evidence>
<reference evidence="2 3" key="1">
    <citation type="submission" date="2016-06" db="EMBL/GenBank/DDBJ databases">
        <title>The Draft Genome Sequence and Annotation of the Desert Woodrat Neotoma lepida.</title>
        <authorList>
            <person name="Campbell M."/>
            <person name="Oakeson K.F."/>
            <person name="Yandell M."/>
            <person name="Halpert J.R."/>
            <person name="Dearing D."/>
        </authorList>
    </citation>
    <scope>NUCLEOTIDE SEQUENCE [LARGE SCALE GENOMIC DNA]</scope>
    <source>
        <strain evidence="2">417</strain>
        <tissue evidence="2">Liver</tissue>
    </source>
</reference>
<dbReference type="AlphaFoldDB" id="A0A1A6HEY8"/>
<keyword evidence="3" id="KW-1185">Reference proteome</keyword>
<organism evidence="2 3">
    <name type="scientific">Neotoma lepida</name>
    <name type="common">Desert woodrat</name>
    <dbReference type="NCBI Taxonomy" id="56216"/>
    <lineage>
        <taxon>Eukaryota</taxon>
        <taxon>Metazoa</taxon>
        <taxon>Chordata</taxon>
        <taxon>Craniata</taxon>
        <taxon>Vertebrata</taxon>
        <taxon>Euteleostomi</taxon>
        <taxon>Mammalia</taxon>
        <taxon>Eutheria</taxon>
        <taxon>Euarchontoglires</taxon>
        <taxon>Glires</taxon>
        <taxon>Rodentia</taxon>
        <taxon>Myomorpha</taxon>
        <taxon>Muroidea</taxon>
        <taxon>Cricetidae</taxon>
        <taxon>Neotominae</taxon>
        <taxon>Neotoma</taxon>
    </lineage>
</organism>
<accession>A0A1A6HEY8</accession>
<comment type="caution">
    <text evidence="2">The sequence shown here is derived from an EMBL/GenBank/DDBJ whole genome shotgun (WGS) entry which is preliminary data.</text>
</comment>
<sequence>MDPKLREEASSSPESKADLHQHQDRVGNSDDSNWMLRKGELKILMERELLGPLKGSTRMLAAEDESQKCHSEAPNIPEHCKADGSRSGTLEICADDLAGKSMTHSGGAGSREHGKVT</sequence>
<feature type="region of interest" description="Disordered" evidence="1">
    <location>
        <begin position="1"/>
        <end position="33"/>
    </location>
</feature>
<feature type="region of interest" description="Disordered" evidence="1">
    <location>
        <begin position="65"/>
        <end position="86"/>
    </location>
</feature>
<name>A0A1A6HEY8_NEOLE</name>
<evidence type="ECO:0000313" key="2">
    <source>
        <dbReference type="EMBL" id="OBS76824.1"/>
    </source>
</evidence>
<dbReference type="Proteomes" id="UP000092124">
    <property type="component" value="Unassembled WGS sequence"/>
</dbReference>
<gene>
    <name evidence="2" type="ORF">A6R68_16720</name>
</gene>
<proteinExistence type="predicted"/>
<evidence type="ECO:0000256" key="1">
    <source>
        <dbReference type="SAM" id="MobiDB-lite"/>
    </source>
</evidence>
<protein>
    <submittedName>
        <fullName evidence="2">Uncharacterized protein</fullName>
    </submittedName>
</protein>